<evidence type="ECO:0000313" key="3">
    <source>
        <dbReference type="Proteomes" id="UP000030152"/>
    </source>
</evidence>
<gene>
    <name evidence="2" type="ORF">Q765_00135</name>
</gene>
<accession>A0A0A2MJ62</accession>
<dbReference type="AlphaFoldDB" id="A0A0A2MJ62"/>
<keyword evidence="1" id="KW-0472">Membrane</keyword>
<dbReference type="EMBL" id="JRLX01000001">
    <property type="protein sequence ID" value="KGO88365.1"/>
    <property type="molecule type" value="Genomic_DNA"/>
</dbReference>
<sequence>MNIKPKLAFIKANFLKQRFHGNALFGVAITAFVAAIFDTEAEPQWQKFLLLFFVASIGCLVVAGIRNFSQGQNAETAFKSNCEEISTALGGIAAFIPIAFVWLLFTLKAWNVPLLVVAGIAFAASFQIWGGFPALIATIKKVLQKLRGKK</sequence>
<dbReference type="STRING" id="1121895.GCA_000378485_00237"/>
<keyword evidence="1" id="KW-1133">Transmembrane helix</keyword>
<evidence type="ECO:0000313" key="2">
    <source>
        <dbReference type="EMBL" id="KGO88365.1"/>
    </source>
</evidence>
<dbReference type="RefSeq" id="WP_020211362.1">
    <property type="nucleotide sequence ID" value="NZ_JRLX01000001.1"/>
</dbReference>
<evidence type="ECO:0000256" key="1">
    <source>
        <dbReference type="SAM" id="Phobius"/>
    </source>
</evidence>
<protein>
    <submittedName>
        <fullName evidence="2">Uncharacterized protein</fullName>
    </submittedName>
</protein>
<feature type="transmembrane region" description="Helical" evidence="1">
    <location>
        <begin position="49"/>
        <end position="68"/>
    </location>
</feature>
<dbReference type="Proteomes" id="UP000030152">
    <property type="component" value="Unassembled WGS sequence"/>
</dbReference>
<feature type="transmembrane region" description="Helical" evidence="1">
    <location>
        <begin position="113"/>
        <end position="139"/>
    </location>
</feature>
<feature type="transmembrane region" description="Helical" evidence="1">
    <location>
        <begin position="21"/>
        <end position="37"/>
    </location>
</feature>
<reference evidence="2 3" key="1">
    <citation type="submission" date="2013-09" db="EMBL/GenBank/DDBJ databases">
        <authorList>
            <person name="Zeng Z."/>
            <person name="Chen C."/>
        </authorList>
    </citation>
    <scope>NUCLEOTIDE SEQUENCE [LARGE SCALE GENOMIC DNA]</scope>
    <source>
        <strain evidence="2 3">WB 3.3-2</strain>
    </source>
</reference>
<keyword evidence="3" id="KW-1185">Reference proteome</keyword>
<name>A0A0A2MJ62_9FLAO</name>
<feature type="transmembrane region" description="Helical" evidence="1">
    <location>
        <begin position="88"/>
        <end position="107"/>
    </location>
</feature>
<keyword evidence="1" id="KW-0812">Transmembrane</keyword>
<comment type="caution">
    <text evidence="2">The sequence shown here is derived from an EMBL/GenBank/DDBJ whole genome shotgun (WGS) entry which is preliminary data.</text>
</comment>
<organism evidence="2 3">
    <name type="scientific">Flavobacterium rivuli WB 3.3-2 = DSM 21788</name>
    <dbReference type="NCBI Taxonomy" id="1121895"/>
    <lineage>
        <taxon>Bacteria</taxon>
        <taxon>Pseudomonadati</taxon>
        <taxon>Bacteroidota</taxon>
        <taxon>Flavobacteriia</taxon>
        <taxon>Flavobacteriales</taxon>
        <taxon>Flavobacteriaceae</taxon>
        <taxon>Flavobacterium</taxon>
    </lineage>
</organism>
<proteinExistence type="predicted"/>